<keyword evidence="2" id="KW-1185">Reference proteome</keyword>
<comment type="caution">
    <text evidence="1">The sequence shown here is derived from an EMBL/GenBank/DDBJ whole genome shotgun (WGS) entry which is preliminary data.</text>
</comment>
<dbReference type="EMBL" id="CM055741">
    <property type="protein sequence ID" value="KAJ8001697.1"/>
    <property type="molecule type" value="Genomic_DNA"/>
</dbReference>
<accession>A0ACC2GDK5</accession>
<evidence type="ECO:0000313" key="1">
    <source>
        <dbReference type="EMBL" id="KAJ8001697.1"/>
    </source>
</evidence>
<evidence type="ECO:0000313" key="2">
    <source>
        <dbReference type="Proteomes" id="UP001157502"/>
    </source>
</evidence>
<protein>
    <submittedName>
        <fullName evidence="1">Uncharacterized protein</fullName>
    </submittedName>
</protein>
<sequence>MGPWNPCRHDIIAWCQGGRGGGGAETDQAQRQSPSLGLVAPDVAWLAGEEHVGHFDRDIVKFNLLRPYFSPIEITESLRDSRDRKEYESFCDEGQSSQLSEEHVSSSCLTALKLKRPGLNRLHIVDQLPRWFHWPNGP</sequence>
<reference evidence="1" key="1">
    <citation type="submission" date="2021-05" db="EMBL/GenBank/DDBJ databases">
        <authorList>
            <person name="Pan Q."/>
            <person name="Jouanno E."/>
            <person name="Zahm M."/>
            <person name="Klopp C."/>
            <person name="Cabau C."/>
            <person name="Louis A."/>
            <person name="Berthelot C."/>
            <person name="Parey E."/>
            <person name="Roest Crollius H."/>
            <person name="Montfort J."/>
            <person name="Robinson-Rechavi M."/>
            <person name="Bouchez O."/>
            <person name="Lampietro C."/>
            <person name="Lopez Roques C."/>
            <person name="Donnadieu C."/>
            <person name="Postlethwait J."/>
            <person name="Bobe J."/>
            <person name="Dillon D."/>
            <person name="Chandos A."/>
            <person name="von Hippel F."/>
            <person name="Guiguen Y."/>
        </authorList>
    </citation>
    <scope>NUCLEOTIDE SEQUENCE</scope>
    <source>
        <strain evidence="1">YG-Jan2019</strain>
    </source>
</reference>
<gene>
    <name evidence="1" type="ORF">DPEC_G00172140</name>
</gene>
<name>A0ACC2GDK5_DALPE</name>
<organism evidence="1 2">
    <name type="scientific">Dallia pectoralis</name>
    <name type="common">Alaska blackfish</name>
    <dbReference type="NCBI Taxonomy" id="75939"/>
    <lineage>
        <taxon>Eukaryota</taxon>
        <taxon>Metazoa</taxon>
        <taxon>Chordata</taxon>
        <taxon>Craniata</taxon>
        <taxon>Vertebrata</taxon>
        <taxon>Euteleostomi</taxon>
        <taxon>Actinopterygii</taxon>
        <taxon>Neopterygii</taxon>
        <taxon>Teleostei</taxon>
        <taxon>Protacanthopterygii</taxon>
        <taxon>Esociformes</taxon>
        <taxon>Umbridae</taxon>
        <taxon>Dallia</taxon>
    </lineage>
</organism>
<proteinExistence type="predicted"/>
<dbReference type="Proteomes" id="UP001157502">
    <property type="component" value="Chromosome 14"/>
</dbReference>